<dbReference type="Gene3D" id="3.60.10.10">
    <property type="entry name" value="Endonuclease/exonuclease/phosphatase"/>
    <property type="match status" value="1"/>
</dbReference>
<evidence type="ECO:0000256" key="1">
    <source>
        <dbReference type="SAM" id="SignalP"/>
    </source>
</evidence>
<protein>
    <submittedName>
        <fullName evidence="2">Uncharacterized protein</fullName>
    </submittedName>
</protein>
<comment type="caution">
    <text evidence="2">The sequence shown here is derived from an EMBL/GenBank/DDBJ whole genome shotgun (WGS) entry which is preliminary data.</text>
</comment>
<name>A0A154L3M8_9PROT</name>
<gene>
    <name evidence="2" type="ORF">AUP42_01710</name>
</gene>
<evidence type="ECO:0000313" key="3">
    <source>
        <dbReference type="Proteomes" id="UP000076335"/>
    </source>
</evidence>
<dbReference type="InterPro" id="IPR036691">
    <property type="entry name" value="Endo/exonu/phosph_ase_sf"/>
</dbReference>
<dbReference type="RefSeq" id="WP_062952297.1">
    <property type="nucleotide sequence ID" value="NZ_LPVY01000019.1"/>
</dbReference>
<dbReference type="Proteomes" id="UP000076335">
    <property type="component" value="Unassembled WGS sequence"/>
</dbReference>
<organism evidence="2 3">
    <name type="scientific">Thalassospira lucentensis</name>
    <dbReference type="NCBI Taxonomy" id="168935"/>
    <lineage>
        <taxon>Bacteria</taxon>
        <taxon>Pseudomonadati</taxon>
        <taxon>Pseudomonadota</taxon>
        <taxon>Alphaproteobacteria</taxon>
        <taxon>Rhodospirillales</taxon>
        <taxon>Thalassospiraceae</taxon>
        <taxon>Thalassospira</taxon>
    </lineage>
</organism>
<feature type="signal peptide" evidence="1">
    <location>
        <begin position="1"/>
        <end position="23"/>
    </location>
</feature>
<feature type="chain" id="PRO_5007596824" evidence="1">
    <location>
        <begin position="24"/>
        <end position="318"/>
    </location>
</feature>
<dbReference type="EMBL" id="LPVY01000019">
    <property type="protein sequence ID" value="KZB63134.1"/>
    <property type="molecule type" value="Genomic_DNA"/>
</dbReference>
<sequence>MKCLVGACLLSLSLLLNISISHAETLSVASFNIQFLGSFKKRDDVALAKIVAPFDMVVVQELVAPPVAGTYPDGSSYKADIEAKEFADAMAAEGFSFVLSPEDTGTGDRIHTGGTGTEWFITFYKPERVAPDPELPSGFLAEDRSNHPDYERVPYATGFKTPNGPDFVLISVHLMPGARDSGRRKHELDSIASWINAQNSSEQDFIILGDMNIEDCEELASAVPEGFISLNDSCLSTNTNINGPKPYDHVLYRPAHSPELLPNFAVLNLINATRPYWDATLGAFPGDPYDHNTFRQYYSDHHPVLFEISLDLGDDDGQ</sequence>
<dbReference type="PANTHER" id="PTHR11371:SF31">
    <property type="entry name" value="EXTRACELLULAR NUCLEASE"/>
    <property type="match status" value="1"/>
</dbReference>
<dbReference type="SUPFAM" id="SSF56219">
    <property type="entry name" value="DNase I-like"/>
    <property type="match status" value="1"/>
</dbReference>
<dbReference type="PANTHER" id="PTHR11371">
    <property type="entry name" value="DEOXYRIBONUCLEASE"/>
    <property type="match status" value="1"/>
</dbReference>
<evidence type="ECO:0000313" key="2">
    <source>
        <dbReference type="EMBL" id="KZB63134.1"/>
    </source>
</evidence>
<proteinExistence type="predicted"/>
<accession>A0A154L3M8</accession>
<reference evidence="2 3" key="1">
    <citation type="submission" date="2015-12" db="EMBL/GenBank/DDBJ databases">
        <title>Genome sequence of Thalassospira lucentensis MCCC 1A02072.</title>
        <authorList>
            <person name="Lu L."/>
            <person name="Lai Q."/>
            <person name="Shao Z."/>
            <person name="Qian P."/>
        </authorList>
    </citation>
    <scope>NUCLEOTIDE SEQUENCE [LARGE SCALE GENOMIC DNA]</scope>
    <source>
        <strain evidence="2 3">MCCC 1A02072</strain>
    </source>
</reference>
<keyword evidence="1" id="KW-0732">Signal</keyword>
<dbReference type="AlphaFoldDB" id="A0A154L3M8"/>
<dbReference type="OrthoDB" id="5500612at2"/>